<dbReference type="PANTHER" id="PTHR14211">
    <property type="entry name" value="GLIOMA SUPPRESSOR CANDIDATE REGION GENE 2"/>
    <property type="match status" value="1"/>
</dbReference>
<dbReference type="PANTHER" id="PTHR14211:SF7">
    <property type="entry name" value="RIBOSOME BIOGENESIS PROTEIN NOP53"/>
    <property type="match status" value="1"/>
</dbReference>
<gene>
    <name evidence="8" type="ORF">TCIL3000_0_21920</name>
</gene>
<evidence type="ECO:0000256" key="1">
    <source>
        <dbReference type="ARBA" id="ARBA00004604"/>
    </source>
</evidence>
<dbReference type="PIRSF" id="PIRSF017302">
    <property type="entry name" value="Gltscr2"/>
    <property type="match status" value="1"/>
</dbReference>
<evidence type="ECO:0000256" key="5">
    <source>
        <dbReference type="ARBA" id="ARBA00022517"/>
    </source>
</evidence>
<evidence type="ECO:0000256" key="2">
    <source>
        <dbReference type="ARBA" id="ARBA00004642"/>
    </source>
</evidence>
<comment type="similarity">
    <text evidence="3">Belongs to the NOP53 family.</text>
</comment>
<dbReference type="Pfam" id="PF07767">
    <property type="entry name" value="Nop53"/>
    <property type="match status" value="1"/>
</dbReference>
<keyword evidence="6" id="KW-0539">Nucleus</keyword>
<organism evidence="8 9">
    <name type="scientific">Trypanosoma congolense (strain IL3000)</name>
    <dbReference type="NCBI Taxonomy" id="1068625"/>
    <lineage>
        <taxon>Eukaryota</taxon>
        <taxon>Discoba</taxon>
        <taxon>Euglenozoa</taxon>
        <taxon>Kinetoplastea</taxon>
        <taxon>Metakinetoplastina</taxon>
        <taxon>Trypanosomatida</taxon>
        <taxon>Trypanosomatidae</taxon>
        <taxon>Trypanosoma</taxon>
        <taxon>Nannomonas</taxon>
    </lineage>
</organism>
<evidence type="ECO:0000313" key="9">
    <source>
        <dbReference type="Proteomes" id="UP000000702"/>
    </source>
</evidence>
<dbReference type="GO" id="GO:0005654">
    <property type="term" value="C:nucleoplasm"/>
    <property type="evidence" value="ECO:0007669"/>
    <property type="project" value="UniProtKB-SubCell"/>
</dbReference>
<feature type="compositionally biased region" description="Basic and acidic residues" evidence="7">
    <location>
        <begin position="144"/>
        <end position="158"/>
    </location>
</feature>
<accession>F9WJ66</accession>
<evidence type="ECO:0000256" key="3">
    <source>
        <dbReference type="ARBA" id="ARBA00008838"/>
    </source>
</evidence>
<keyword evidence="5" id="KW-0690">Ribosome biogenesis</keyword>
<proteinExistence type="inferred from homology"/>
<dbReference type="GO" id="GO:0005730">
    <property type="term" value="C:nucleolus"/>
    <property type="evidence" value="ECO:0007669"/>
    <property type="project" value="UniProtKB-SubCell"/>
</dbReference>
<protein>
    <recommendedName>
        <fullName evidence="4">Ribosome biogenesis protein NOP53</fullName>
    </recommendedName>
</protein>
<dbReference type="Proteomes" id="UP000000702">
    <property type="component" value="Unassembled WGS sequence"/>
</dbReference>
<feature type="region of interest" description="Disordered" evidence="7">
    <location>
        <begin position="51"/>
        <end position="72"/>
    </location>
</feature>
<dbReference type="GO" id="GO:0006364">
    <property type="term" value="P:rRNA processing"/>
    <property type="evidence" value="ECO:0007669"/>
    <property type="project" value="TreeGrafter"/>
</dbReference>
<dbReference type="InterPro" id="IPR011687">
    <property type="entry name" value="Nop53/GLTSCR2"/>
</dbReference>
<comment type="caution">
    <text evidence="8">The sequence shown here is derived from an EMBL/GenBank/DDBJ whole genome shotgun (WGS) entry which is preliminary data.</text>
</comment>
<dbReference type="OMA" id="MMTMGRD"/>
<dbReference type="VEuPathDB" id="TriTrypDB:TcIL3000_0_21920"/>
<name>F9WJ66_TRYCI</name>
<reference evidence="9" key="1">
    <citation type="submission" date="2011-07" db="EMBL/GenBank/DDBJ databases">
        <title>Divergent evolution of antigenic variation in African trypanosomes.</title>
        <authorList>
            <person name="Jackson A.P."/>
            <person name="Berry A."/>
            <person name="Allison H.C."/>
            <person name="Burton P."/>
            <person name="Anderson J."/>
            <person name="Aslett M."/>
            <person name="Brown R."/>
            <person name="Corton N."/>
            <person name="Harris D."/>
            <person name="Hauser H."/>
            <person name="Gamble J."/>
            <person name="Gilderthorp R."/>
            <person name="McQuillan J."/>
            <person name="Quail M.A."/>
            <person name="Sanders M."/>
            <person name="Van Tonder A."/>
            <person name="Ginger M.L."/>
            <person name="Donelson J.E."/>
            <person name="Field M.C."/>
            <person name="Barry J.D."/>
            <person name="Berriman M."/>
            <person name="Hertz-Fowler C."/>
        </authorList>
    </citation>
    <scope>NUCLEOTIDE SEQUENCE [LARGE SCALE GENOMIC DNA]</scope>
    <source>
        <strain evidence="9">IL3000</strain>
    </source>
</reference>
<keyword evidence="9" id="KW-1185">Reference proteome</keyword>
<dbReference type="GO" id="GO:0000027">
    <property type="term" value="P:ribosomal large subunit assembly"/>
    <property type="evidence" value="ECO:0007669"/>
    <property type="project" value="TreeGrafter"/>
</dbReference>
<reference evidence="8 9" key="2">
    <citation type="journal article" date="2012" name="Proc. Natl. Acad. Sci. U.S.A.">
        <title>Antigenic diversity is generated by distinct evolutionary mechanisms in African trypanosome species.</title>
        <authorList>
            <person name="Jackson A.P."/>
            <person name="Berry A."/>
            <person name="Aslett M."/>
            <person name="Allison H.C."/>
            <person name="Burton P."/>
            <person name="Vavrova-Anderson J."/>
            <person name="Brown R."/>
            <person name="Browne H."/>
            <person name="Corton N."/>
            <person name="Hauser H."/>
            <person name="Gamble J."/>
            <person name="Gilderthorp R."/>
            <person name="Marcello L."/>
            <person name="McQuillan J."/>
            <person name="Otto T.D."/>
            <person name="Quail M.A."/>
            <person name="Sanders M.J."/>
            <person name="van Tonder A."/>
            <person name="Ginger M.L."/>
            <person name="Field M.C."/>
            <person name="Barry J.D."/>
            <person name="Hertz-Fowler C."/>
            <person name="Berriman M."/>
        </authorList>
    </citation>
    <scope>NUCLEOTIDE SEQUENCE [LARGE SCALE GENOMIC DNA]</scope>
    <source>
        <strain evidence="8 9">IL3000</strain>
    </source>
</reference>
<evidence type="ECO:0000256" key="7">
    <source>
        <dbReference type="SAM" id="MobiDB-lite"/>
    </source>
</evidence>
<dbReference type="GO" id="GO:0008097">
    <property type="term" value="F:5S rRNA binding"/>
    <property type="evidence" value="ECO:0007669"/>
    <property type="project" value="TreeGrafter"/>
</dbReference>
<comment type="subcellular location">
    <subcellularLocation>
        <location evidence="1">Nucleus</location>
        <location evidence="1">Nucleolus</location>
    </subcellularLocation>
    <subcellularLocation>
        <location evidence="2">Nucleus</location>
        <location evidence="2">Nucleoplasm</location>
    </subcellularLocation>
</comment>
<evidence type="ECO:0000256" key="4">
    <source>
        <dbReference type="ARBA" id="ARBA00018339"/>
    </source>
</evidence>
<feature type="region of interest" description="Disordered" evidence="7">
    <location>
        <begin position="101"/>
        <end position="173"/>
    </location>
</feature>
<evidence type="ECO:0000256" key="6">
    <source>
        <dbReference type="ARBA" id="ARBA00023242"/>
    </source>
</evidence>
<evidence type="ECO:0000313" key="8">
    <source>
        <dbReference type="EMBL" id="CCD17369.1"/>
    </source>
</evidence>
<dbReference type="AlphaFoldDB" id="F9WJ66"/>
<dbReference type="EMBL" id="CAEQ01002688">
    <property type="protein sequence ID" value="CCD17369.1"/>
    <property type="molecule type" value="Genomic_DNA"/>
</dbReference>
<sequence length="313" mass="36074">MSKLRNLWSGDEERAINAPQPIRVARGWDVSPEVVPSKPQAPRRRKYVYAKPNKRDAVPAPHPGQSYNPCDGDHQLALRRAVKQLERKKRAHDKFAAMITLGRDKPVSGSLSCDKTWEEEVQEEPERKKKRGNVGQGNRACVEGARDDGKKSKKEDKGKKKQRNTKKEDRALQLATKRSLLHRRHPKRYIVVNEVDQIDEIVMAHEKTKAKKEAARERRRLKKREGMTIKAFGRYHYTPLALDVAPSSKLVGSLRHLNGSSIHPMLDRMKSLEERNLVPARMRHTYNKRKVLKPKGEVRIKRETFGILPETTF</sequence>